<comment type="caution">
    <text evidence="1">The sequence shown here is derived from an EMBL/GenBank/DDBJ whole genome shotgun (WGS) entry which is preliminary data.</text>
</comment>
<evidence type="ECO:0000313" key="1">
    <source>
        <dbReference type="EMBL" id="GBM50820.1"/>
    </source>
</evidence>
<dbReference type="AlphaFoldDB" id="A0A4Y2GAW3"/>
<reference evidence="1 2" key="1">
    <citation type="journal article" date="2019" name="Sci. Rep.">
        <title>Orb-weaving spider Araneus ventricosus genome elucidates the spidroin gene catalogue.</title>
        <authorList>
            <person name="Kono N."/>
            <person name="Nakamura H."/>
            <person name="Ohtoshi R."/>
            <person name="Moran D.A.P."/>
            <person name="Shinohara A."/>
            <person name="Yoshida Y."/>
            <person name="Fujiwara M."/>
            <person name="Mori M."/>
            <person name="Tomita M."/>
            <person name="Arakawa K."/>
        </authorList>
    </citation>
    <scope>NUCLEOTIDE SEQUENCE [LARGE SCALE GENOMIC DNA]</scope>
</reference>
<gene>
    <name evidence="1" type="ORF">AVEN_140932_1</name>
</gene>
<name>A0A4Y2GAW3_ARAVE</name>
<dbReference type="OrthoDB" id="10063366at2759"/>
<evidence type="ECO:0000313" key="2">
    <source>
        <dbReference type="Proteomes" id="UP000499080"/>
    </source>
</evidence>
<organism evidence="1 2">
    <name type="scientific">Araneus ventricosus</name>
    <name type="common">Orbweaver spider</name>
    <name type="synonym">Epeira ventricosa</name>
    <dbReference type="NCBI Taxonomy" id="182803"/>
    <lineage>
        <taxon>Eukaryota</taxon>
        <taxon>Metazoa</taxon>
        <taxon>Ecdysozoa</taxon>
        <taxon>Arthropoda</taxon>
        <taxon>Chelicerata</taxon>
        <taxon>Arachnida</taxon>
        <taxon>Araneae</taxon>
        <taxon>Araneomorphae</taxon>
        <taxon>Entelegynae</taxon>
        <taxon>Araneoidea</taxon>
        <taxon>Araneidae</taxon>
        <taxon>Araneus</taxon>
    </lineage>
</organism>
<accession>A0A4Y2GAW3</accession>
<protein>
    <submittedName>
        <fullName evidence="1">Uncharacterized protein</fullName>
    </submittedName>
</protein>
<sequence length="89" mass="10499">MKSSEEMCPRFDLQRMLPQFKKGGDMALYLKLCERQFTILKVPPDIWATYLISSLPAEIGRLFAREPETKIHDFEYVKTVLLQRFKMNA</sequence>
<dbReference type="EMBL" id="BGPR01001312">
    <property type="protein sequence ID" value="GBM50820.1"/>
    <property type="molecule type" value="Genomic_DNA"/>
</dbReference>
<proteinExistence type="predicted"/>
<dbReference type="Proteomes" id="UP000499080">
    <property type="component" value="Unassembled WGS sequence"/>
</dbReference>
<keyword evidence="2" id="KW-1185">Reference proteome</keyword>